<dbReference type="EMBL" id="PGUY01000048">
    <property type="protein sequence ID" value="PLT28980.1"/>
    <property type="molecule type" value="Genomic_DNA"/>
</dbReference>
<evidence type="ECO:0000313" key="10">
    <source>
        <dbReference type="Proteomes" id="UP000234748"/>
    </source>
</evidence>
<evidence type="ECO:0000313" key="9">
    <source>
        <dbReference type="EMBL" id="PLT28980.1"/>
    </source>
</evidence>
<feature type="compositionally biased region" description="Basic residues" evidence="6">
    <location>
        <begin position="339"/>
        <end position="349"/>
    </location>
</feature>
<accession>A0A2N5M3N8</accession>
<dbReference type="RefSeq" id="WP_101643912.1">
    <property type="nucleotide sequence ID" value="NZ_PGUY01000048.1"/>
</dbReference>
<feature type="transmembrane region" description="Helical" evidence="7">
    <location>
        <begin position="64"/>
        <end position="84"/>
    </location>
</feature>
<feature type="region of interest" description="Disordered" evidence="6">
    <location>
        <begin position="220"/>
        <end position="397"/>
    </location>
</feature>
<feature type="compositionally biased region" description="Polar residues" evidence="6">
    <location>
        <begin position="269"/>
        <end position="291"/>
    </location>
</feature>
<comment type="caution">
    <text evidence="9">The sequence shown here is derived from an EMBL/GenBank/DDBJ whole genome shotgun (WGS) entry which is preliminary data.</text>
</comment>
<feature type="compositionally biased region" description="Basic and acidic residues" evidence="6">
    <location>
        <begin position="220"/>
        <end position="248"/>
    </location>
</feature>
<proteinExistence type="predicted"/>
<dbReference type="PROSITE" id="PS51849">
    <property type="entry name" value="RSGI_N"/>
    <property type="match status" value="1"/>
</dbReference>
<dbReference type="OrthoDB" id="9800626at2"/>
<evidence type="ECO:0000259" key="8">
    <source>
        <dbReference type="PROSITE" id="PS51849"/>
    </source>
</evidence>
<keyword evidence="10" id="KW-1185">Reference proteome</keyword>
<feature type="domain" description="RsgI N-terminal anti-sigma" evidence="8">
    <location>
        <begin position="2"/>
        <end position="50"/>
    </location>
</feature>
<evidence type="ECO:0000256" key="2">
    <source>
        <dbReference type="ARBA" id="ARBA00022475"/>
    </source>
</evidence>
<evidence type="ECO:0000256" key="6">
    <source>
        <dbReference type="SAM" id="MobiDB-lite"/>
    </source>
</evidence>
<evidence type="ECO:0000256" key="7">
    <source>
        <dbReference type="SAM" id="Phobius"/>
    </source>
</evidence>
<gene>
    <name evidence="9" type="ORF">CUU66_15950</name>
</gene>
<comment type="subcellular location">
    <subcellularLocation>
        <location evidence="1">Cell membrane</location>
        <topology evidence="1">Single-pass membrane protein</topology>
    </subcellularLocation>
</comment>
<dbReference type="Pfam" id="PF23750">
    <property type="entry name" value="RsgI_M"/>
    <property type="match status" value="1"/>
</dbReference>
<feature type="compositionally biased region" description="Polar residues" evidence="6">
    <location>
        <begin position="319"/>
        <end position="330"/>
    </location>
</feature>
<keyword evidence="4 7" id="KW-1133">Transmembrane helix</keyword>
<evidence type="ECO:0000256" key="1">
    <source>
        <dbReference type="ARBA" id="ARBA00004162"/>
    </source>
</evidence>
<keyword evidence="2" id="KW-1003">Cell membrane</keyword>
<dbReference type="InterPro" id="IPR055431">
    <property type="entry name" value="RsgI_M"/>
</dbReference>
<organism evidence="9 10">
    <name type="scientific">Peribacillus deserti</name>
    <dbReference type="NCBI Taxonomy" id="673318"/>
    <lineage>
        <taxon>Bacteria</taxon>
        <taxon>Bacillati</taxon>
        <taxon>Bacillota</taxon>
        <taxon>Bacilli</taxon>
        <taxon>Bacillales</taxon>
        <taxon>Bacillaceae</taxon>
        <taxon>Peribacillus</taxon>
    </lineage>
</organism>
<dbReference type="AlphaFoldDB" id="A0A2N5M3N8"/>
<evidence type="ECO:0000256" key="5">
    <source>
        <dbReference type="ARBA" id="ARBA00023136"/>
    </source>
</evidence>
<protein>
    <recommendedName>
        <fullName evidence="8">RsgI N-terminal anti-sigma domain-containing protein</fullName>
    </recommendedName>
</protein>
<sequence>MMKGIILDVGSDFITLLTPDGQYLKAQKQQKEYFIGEELSFIPAESMDGLKKQKVMPGFFGRNSVLLTAAAAFLLILSILPMFFSEKASAYMTIDINPSLELGLNDKLQVIDIQGLNEEGNRILKKITDWKKESVGRVTNKIINESKKTGYLALQKEIVVSTVIMKDNKREMDSKLDKALNAAQIREHNPGTQITMVKASPADREKAVKKGISTGKYVKAQEKKYKKSDSKKTIKSHDQKDKNVESKKLIKPAPVKKQNKQLPDKPKQKNSNLPGWDTQSKKPVSKSTLTPSKGKKPIHPASSQRPAKGKVVKDAKKQGQASPKKSQNDSSRNDSAEKKSKKKIQHSNRKRETPTLASAKKKQMQKEVKRNKQAGGNPSNSVVKKQKESKTSKNKNH</sequence>
<dbReference type="InterPro" id="IPR024449">
    <property type="entry name" value="Anti-sigma_RsgI_N"/>
</dbReference>
<reference evidence="9 10" key="1">
    <citation type="submission" date="2017-11" db="EMBL/GenBank/DDBJ databases">
        <title>Comparitive Functional Genomics of Dry Heat Resistant strains isolated from the Viking Spacecraft.</title>
        <authorList>
            <person name="Seuylemezian A."/>
            <person name="Cooper K."/>
            <person name="Vaishampayan P."/>
        </authorList>
    </citation>
    <scope>NUCLEOTIDE SEQUENCE [LARGE SCALE GENOMIC DNA]</scope>
    <source>
        <strain evidence="9 10">V1-29</strain>
    </source>
</reference>
<keyword evidence="5 7" id="KW-0472">Membrane</keyword>
<evidence type="ECO:0000256" key="3">
    <source>
        <dbReference type="ARBA" id="ARBA00022692"/>
    </source>
</evidence>
<dbReference type="Proteomes" id="UP000234748">
    <property type="component" value="Unassembled WGS sequence"/>
</dbReference>
<name>A0A2N5M3N8_9BACI</name>
<dbReference type="GO" id="GO:0005886">
    <property type="term" value="C:plasma membrane"/>
    <property type="evidence" value="ECO:0007669"/>
    <property type="project" value="UniProtKB-SubCell"/>
</dbReference>
<evidence type="ECO:0000256" key="4">
    <source>
        <dbReference type="ARBA" id="ARBA00022989"/>
    </source>
</evidence>
<dbReference type="Pfam" id="PF12791">
    <property type="entry name" value="RsgI_N"/>
    <property type="match status" value="1"/>
</dbReference>
<keyword evidence="3 7" id="KW-0812">Transmembrane</keyword>